<organism evidence="2 3">
    <name type="scientific">Caballeronia novacaledonica</name>
    <dbReference type="NCBI Taxonomy" id="1544861"/>
    <lineage>
        <taxon>Bacteria</taxon>
        <taxon>Pseudomonadati</taxon>
        <taxon>Pseudomonadota</taxon>
        <taxon>Betaproteobacteria</taxon>
        <taxon>Burkholderiales</taxon>
        <taxon>Burkholderiaceae</taxon>
        <taxon>Caballeronia</taxon>
    </lineage>
</organism>
<evidence type="ECO:0000313" key="2">
    <source>
        <dbReference type="EMBL" id="GJH28149.1"/>
    </source>
</evidence>
<reference evidence="2" key="1">
    <citation type="submission" date="2022-09" db="EMBL/GenBank/DDBJ databases">
        <title>Isolation and characterization of 3-chlorobenzoate degrading bacteria from soils in Shizuoka.</title>
        <authorList>
            <person name="Ifat A."/>
            <person name="Ogawa N."/>
            <person name="Kimbara K."/>
            <person name="Moriuchi R."/>
            <person name="Dohra H."/>
            <person name="Shintani M."/>
        </authorList>
    </citation>
    <scope>NUCLEOTIDE SEQUENCE</scope>
    <source>
        <strain evidence="2">19CS4-2</strain>
    </source>
</reference>
<gene>
    <name evidence="2" type="ORF">CBA19CS42_26555</name>
</gene>
<proteinExistence type="predicted"/>
<name>A0AA37IG70_9BURK</name>
<evidence type="ECO:0000256" key="1">
    <source>
        <dbReference type="SAM" id="MobiDB-lite"/>
    </source>
</evidence>
<sequence length="86" mass="9045">MTNIDQSCAAIQRIADSLLQSPGVAIAPLPKLPRGRTAARTMARDAAVGSAGGGPLMPHAGAPAPTREEVLRSVRPHHWHEPSPIR</sequence>
<dbReference type="Proteomes" id="UP001055111">
    <property type="component" value="Unassembled WGS sequence"/>
</dbReference>
<accession>A0AA37IG70</accession>
<feature type="region of interest" description="Disordered" evidence="1">
    <location>
        <begin position="45"/>
        <end position="69"/>
    </location>
</feature>
<dbReference type="RefSeq" id="WP_238214938.1">
    <property type="nucleotide sequence ID" value="NZ_BPUS01000014.1"/>
</dbReference>
<protein>
    <submittedName>
        <fullName evidence="2">Uncharacterized protein</fullName>
    </submittedName>
</protein>
<comment type="caution">
    <text evidence="2">The sequence shown here is derived from an EMBL/GenBank/DDBJ whole genome shotgun (WGS) entry which is preliminary data.</text>
</comment>
<dbReference type="AlphaFoldDB" id="A0AA37IG70"/>
<dbReference type="EMBL" id="BPUS01000014">
    <property type="protein sequence ID" value="GJH28149.1"/>
    <property type="molecule type" value="Genomic_DNA"/>
</dbReference>
<evidence type="ECO:0000313" key="3">
    <source>
        <dbReference type="Proteomes" id="UP001055111"/>
    </source>
</evidence>